<dbReference type="PANTHER" id="PTHR37531:SF1">
    <property type="entry name" value="HEME EXPORTER PROTEIN D"/>
    <property type="match status" value="1"/>
</dbReference>
<dbReference type="NCBIfam" id="TIGR03141">
    <property type="entry name" value="cytochro_ccmD"/>
    <property type="match status" value="1"/>
</dbReference>
<sequence>MQFQFESLAAFLHMDGHGPFVWAAYGVTFLALAAMALQPRLQRRRLKKELERQQRIEARRRAVEGRQSKAAEPA</sequence>
<dbReference type="GO" id="GO:1903607">
    <property type="term" value="P:cytochrome c biosynthetic process"/>
    <property type="evidence" value="ECO:0007669"/>
    <property type="project" value="TreeGrafter"/>
</dbReference>
<reference evidence="14" key="1">
    <citation type="submission" date="2016-01" db="EMBL/GenBank/DDBJ databases">
        <title>Complete genome sequence of Microbulbifer sp. CCB-MM1, a halophile isolated from Matang Mangrove Forest, Perak.</title>
        <authorList>
            <person name="Moh T.H."/>
            <person name="Dinesh B."/>
            <person name="Lau N.-S."/>
            <person name="Go F."/>
            <person name="Alexander Chong S.-C."/>
        </authorList>
    </citation>
    <scope>NUCLEOTIDE SEQUENCE [LARGE SCALE GENOMIC DNA]</scope>
    <source>
        <strain evidence="14">CCB-MM1</strain>
    </source>
</reference>
<name>A0A1C9W901_9GAMM</name>
<evidence type="ECO:0000313" key="14">
    <source>
        <dbReference type="Proteomes" id="UP000095672"/>
    </source>
</evidence>
<evidence type="ECO:0000256" key="8">
    <source>
        <dbReference type="ARBA" id="ARBA00022692"/>
    </source>
</evidence>
<proteinExistence type="inferred from homology"/>
<keyword evidence="9 12" id="KW-0201">Cytochrome c-type biogenesis</keyword>
<dbReference type="InterPro" id="IPR007078">
    <property type="entry name" value="Haem_export_protD_CcmD"/>
</dbReference>
<evidence type="ECO:0000256" key="3">
    <source>
        <dbReference type="ARBA" id="ARBA00008741"/>
    </source>
</evidence>
<dbReference type="PANTHER" id="PTHR37531">
    <property type="entry name" value="HEME EXPORTER PROTEIN D"/>
    <property type="match status" value="1"/>
</dbReference>
<keyword evidence="8 12" id="KW-0812">Transmembrane</keyword>
<dbReference type="InterPro" id="IPR052075">
    <property type="entry name" value="Heme_exporter_D"/>
</dbReference>
<dbReference type="KEGG" id="micc:AUP74_02197"/>
<comment type="function">
    <text evidence="1 12">Required for the export of heme to the periplasm for the biogenesis of c-type cytochromes.</text>
</comment>
<accession>A0A1C9W901</accession>
<keyword evidence="14" id="KW-1185">Reference proteome</keyword>
<gene>
    <name evidence="13" type="ORF">AUP74_02197</name>
</gene>
<dbReference type="GO" id="GO:0017004">
    <property type="term" value="P:cytochrome complex assembly"/>
    <property type="evidence" value="ECO:0007669"/>
    <property type="project" value="UniProtKB-KW"/>
</dbReference>
<dbReference type="PATRIC" id="fig|1769779.3.peg.2195"/>
<dbReference type="Proteomes" id="UP000095672">
    <property type="component" value="Chromosome"/>
</dbReference>
<keyword evidence="7 12" id="KW-0997">Cell inner membrane</keyword>
<dbReference type="EMBL" id="CP014143">
    <property type="protein sequence ID" value="AOS97611.1"/>
    <property type="molecule type" value="Genomic_DNA"/>
</dbReference>
<keyword evidence="6 12" id="KW-1003">Cell membrane</keyword>
<dbReference type="GO" id="GO:0015886">
    <property type="term" value="P:heme transport"/>
    <property type="evidence" value="ECO:0007669"/>
    <property type="project" value="InterPro"/>
</dbReference>
<comment type="subcellular location">
    <subcellularLocation>
        <location evidence="2 12">Cell inner membrane</location>
        <topology evidence="2 12">Single-pass membrane protein</topology>
    </subcellularLocation>
</comment>
<evidence type="ECO:0000256" key="5">
    <source>
        <dbReference type="ARBA" id="ARBA00022448"/>
    </source>
</evidence>
<protein>
    <recommendedName>
        <fullName evidence="4 12">Heme exporter protein D</fullName>
    </recommendedName>
</protein>
<dbReference type="RefSeq" id="WP_069947591.1">
    <property type="nucleotide sequence ID" value="NZ_CP014143.1"/>
</dbReference>
<keyword evidence="10 12" id="KW-1133">Transmembrane helix</keyword>
<comment type="similarity">
    <text evidence="3 12">Belongs to the CcmD/CycX/HelD family.</text>
</comment>
<evidence type="ECO:0000256" key="2">
    <source>
        <dbReference type="ARBA" id="ARBA00004377"/>
    </source>
</evidence>
<dbReference type="Pfam" id="PF04995">
    <property type="entry name" value="CcmD"/>
    <property type="match status" value="1"/>
</dbReference>
<dbReference type="AlphaFoldDB" id="A0A1C9W901"/>
<evidence type="ECO:0000256" key="6">
    <source>
        <dbReference type="ARBA" id="ARBA00022475"/>
    </source>
</evidence>
<evidence type="ECO:0000256" key="4">
    <source>
        <dbReference type="ARBA" id="ARBA00016461"/>
    </source>
</evidence>
<evidence type="ECO:0000256" key="11">
    <source>
        <dbReference type="ARBA" id="ARBA00023136"/>
    </source>
</evidence>
<dbReference type="GO" id="GO:0005886">
    <property type="term" value="C:plasma membrane"/>
    <property type="evidence" value="ECO:0007669"/>
    <property type="project" value="UniProtKB-SubCell"/>
</dbReference>
<dbReference type="STRING" id="1769779.AUP74_02197"/>
<feature type="transmembrane region" description="Helical" evidence="12">
    <location>
        <begin position="20"/>
        <end position="37"/>
    </location>
</feature>
<evidence type="ECO:0000256" key="7">
    <source>
        <dbReference type="ARBA" id="ARBA00022519"/>
    </source>
</evidence>
<evidence type="ECO:0000256" key="12">
    <source>
        <dbReference type="RuleBase" id="RU363101"/>
    </source>
</evidence>
<keyword evidence="11 12" id="KW-0472">Membrane</keyword>
<organism evidence="13 14">
    <name type="scientific">Microbulbifer aggregans</name>
    <dbReference type="NCBI Taxonomy" id="1769779"/>
    <lineage>
        <taxon>Bacteria</taxon>
        <taxon>Pseudomonadati</taxon>
        <taxon>Pseudomonadota</taxon>
        <taxon>Gammaproteobacteria</taxon>
        <taxon>Cellvibrionales</taxon>
        <taxon>Microbulbiferaceae</taxon>
        <taxon>Microbulbifer</taxon>
    </lineage>
</organism>
<evidence type="ECO:0000256" key="1">
    <source>
        <dbReference type="ARBA" id="ARBA00002442"/>
    </source>
</evidence>
<evidence type="ECO:0000256" key="10">
    <source>
        <dbReference type="ARBA" id="ARBA00022989"/>
    </source>
</evidence>
<keyword evidence="5 12" id="KW-0813">Transport</keyword>
<evidence type="ECO:0000313" key="13">
    <source>
        <dbReference type="EMBL" id="AOS97611.1"/>
    </source>
</evidence>
<evidence type="ECO:0000256" key="9">
    <source>
        <dbReference type="ARBA" id="ARBA00022748"/>
    </source>
</evidence>